<evidence type="ECO:0000256" key="1">
    <source>
        <dbReference type="SAM" id="Coils"/>
    </source>
</evidence>
<protein>
    <recommendedName>
        <fullName evidence="5">Periplasmic heavy metal sensor</fullName>
    </recommendedName>
</protein>
<keyword evidence="2" id="KW-0732">Signal</keyword>
<name>A0A1F4U7F4_UNCSA</name>
<proteinExistence type="predicted"/>
<evidence type="ECO:0000256" key="2">
    <source>
        <dbReference type="SAM" id="SignalP"/>
    </source>
</evidence>
<dbReference type="AlphaFoldDB" id="A0A1F4U7F4"/>
<feature type="coiled-coil region" evidence="1">
    <location>
        <begin position="40"/>
        <end position="74"/>
    </location>
</feature>
<feature type="signal peptide" evidence="2">
    <location>
        <begin position="1"/>
        <end position="21"/>
    </location>
</feature>
<dbReference type="Proteomes" id="UP000179242">
    <property type="component" value="Unassembled WGS sequence"/>
</dbReference>
<reference evidence="3 4" key="1">
    <citation type="journal article" date="2016" name="Nat. Commun.">
        <title>Thousands of microbial genomes shed light on interconnected biogeochemical processes in an aquifer system.</title>
        <authorList>
            <person name="Anantharaman K."/>
            <person name="Brown C.T."/>
            <person name="Hug L.A."/>
            <person name="Sharon I."/>
            <person name="Castelle C.J."/>
            <person name="Probst A.J."/>
            <person name="Thomas B.C."/>
            <person name="Singh A."/>
            <person name="Wilkins M.J."/>
            <person name="Karaoz U."/>
            <person name="Brodie E.L."/>
            <person name="Williams K.H."/>
            <person name="Hubbard S.S."/>
            <person name="Banfield J.F."/>
        </authorList>
    </citation>
    <scope>NUCLEOTIDE SEQUENCE [LARGE SCALE GENOMIC DNA]</scope>
</reference>
<dbReference type="Gene3D" id="1.20.120.1490">
    <property type="match status" value="1"/>
</dbReference>
<evidence type="ECO:0000313" key="4">
    <source>
        <dbReference type="Proteomes" id="UP000179242"/>
    </source>
</evidence>
<gene>
    <name evidence="3" type="ORF">A2438_00975</name>
</gene>
<dbReference type="Pfam" id="PF13801">
    <property type="entry name" value="Metal_resist"/>
    <property type="match status" value="1"/>
</dbReference>
<dbReference type="InterPro" id="IPR025961">
    <property type="entry name" value="Metal_resist"/>
</dbReference>
<keyword evidence="1" id="KW-0175">Coiled coil</keyword>
<evidence type="ECO:0000313" key="3">
    <source>
        <dbReference type="EMBL" id="OGC40851.1"/>
    </source>
</evidence>
<comment type="caution">
    <text evidence="3">The sequence shown here is derived from an EMBL/GenBank/DDBJ whole genome shotgun (WGS) entry which is preliminary data.</text>
</comment>
<organism evidence="3 4">
    <name type="scientific">candidate division WOR-1 bacterium RIFOXYC2_FULL_46_14</name>
    <dbReference type="NCBI Taxonomy" id="1802587"/>
    <lineage>
        <taxon>Bacteria</taxon>
        <taxon>Bacillati</taxon>
        <taxon>Saganbacteria</taxon>
    </lineage>
</organism>
<feature type="chain" id="PRO_5009514819" description="Periplasmic heavy metal sensor" evidence="2">
    <location>
        <begin position="22"/>
        <end position="139"/>
    </location>
</feature>
<accession>A0A1F4U7F4</accession>
<evidence type="ECO:0008006" key="5">
    <source>
        <dbReference type="Google" id="ProtNLM"/>
    </source>
</evidence>
<dbReference type="EMBL" id="MEUJ01000002">
    <property type="protein sequence ID" value="OGC40851.1"/>
    <property type="molecule type" value="Genomic_DNA"/>
</dbReference>
<sequence>MKKSIVLILIAIVAFSSQSLAWGGKARPTEKMKLGFTRELNLTEEQQKKFLEQRQQMEKELLPLEQKNEKIRGELGEEIKKEAPDRGKLHNLIKDTNKNMAEIQIRRMDYMLKMRELLTPEQKTKFKELAGKGRGRGRR</sequence>